<dbReference type="Pfam" id="PF10672">
    <property type="entry name" value="Methyltrans_SAM"/>
    <property type="match status" value="1"/>
</dbReference>
<evidence type="ECO:0000256" key="4">
    <source>
        <dbReference type="HAMAP-Rule" id="MF_01858"/>
    </source>
</evidence>
<evidence type="ECO:0000256" key="1">
    <source>
        <dbReference type="ARBA" id="ARBA00022603"/>
    </source>
</evidence>
<proteinExistence type="inferred from homology"/>
<dbReference type="EMBL" id="WSRR01000044">
    <property type="protein sequence ID" value="MVX61998.1"/>
    <property type="molecule type" value="Genomic_DNA"/>
</dbReference>
<dbReference type="PANTHER" id="PTHR47313">
    <property type="entry name" value="RIBOSOMAL RNA LARGE SUBUNIT METHYLTRANSFERASE K/L"/>
    <property type="match status" value="1"/>
</dbReference>
<feature type="domain" description="THUMP" evidence="7">
    <location>
        <begin position="49"/>
        <end position="160"/>
    </location>
</feature>
<comment type="subcellular location">
    <subcellularLocation>
        <location evidence="4">Cytoplasm</location>
    </subcellularLocation>
</comment>
<dbReference type="GO" id="GO:0052915">
    <property type="term" value="F:23S rRNA (guanine(2445)-N(2))-methyltransferase activity"/>
    <property type="evidence" value="ECO:0007669"/>
    <property type="project" value="UniProtKB-UniRule"/>
</dbReference>
<dbReference type="HAMAP" id="MF_01858">
    <property type="entry name" value="23SrRNA_methyltr_KL"/>
    <property type="match status" value="1"/>
</dbReference>
<dbReference type="EC" id="2.1.1.264" evidence="4"/>
<dbReference type="InterPro" id="IPR017244">
    <property type="entry name" value="23SrRNA_methyltr_KL"/>
</dbReference>
<name>A0A6N8JQ96_9ACTN</name>
<gene>
    <name evidence="4" type="primary">rlmL</name>
    <name evidence="8" type="ORF">GKZ27_11145</name>
</gene>
<evidence type="ECO:0000256" key="3">
    <source>
        <dbReference type="ARBA" id="ARBA00022691"/>
    </source>
</evidence>
<evidence type="ECO:0000259" key="7">
    <source>
        <dbReference type="PROSITE" id="PS51165"/>
    </source>
</evidence>
<keyword evidence="5" id="KW-0694">RNA-binding</keyword>
<protein>
    <recommendedName>
        <fullName evidence="4">Ribosomal RNA large subunit methyltransferase K/L</fullName>
    </recommendedName>
    <domain>
        <recommendedName>
            <fullName evidence="4">23S rRNA m2G2445 methyltransferase</fullName>
            <ecNumber evidence="4">2.1.1.173</ecNumber>
        </recommendedName>
        <alternativeName>
            <fullName evidence="4">rRNA (guanine-N(2)-)-methyltransferase RlmL</fullName>
        </alternativeName>
    </domain>
    <domain>
        <recommendedName>
            <fullName evidence="4">23S rRNA m7G2069 methyltransferase</fullName>
            <ecNumber evidence="4">2.1.1.264</ecNumber>
        </recommendedName>
        <alternativeName>
            <fullName evidence="4">rRNA (guanine-N(7)-)-methyltransferase RlmK</fullName>
        </alternativeName>
    </domain>
</protein>
<reference evidence="8 9" key="1">
    <citation type="submission" date="2019-12" db="EMBL/GenBank/DDBJ databases">
        <title>Microbes associate with the intestines of laboratory mice.</title>
        <authorList>
            <person name="Navarre W."/>
            <person name="Wong E."/>
        </authorList>
    </citation>
    <scope>NUCLEOTIDE SEQUENCE [LARGE SCALE GENOMIC DNA]</scope>
    <source>
        <strain evidence="8 9">NM66_B29</strain>
    </source>
</reference>
<feature type="compositionally biased region" description="Low complexity" evidence="6">
    <location>
        <begin position="356"/>
        <end position="384"/>
    </location>
</feature>
<dbReference type="Gene3D" id="3.40.50.150">
    <property type="entry name" value="Vaccinia Virus protein VP39"/>
    <property type="match status" value="2"/>
</dbReference>
<keyword evidence="9" id="KW-1185">Reference proteome</keyword>
<dbReference type="InterPro" id="IPR004114">
    <property type="entry name" value="THUMP_dom"/>
</dbReference>
<dbReference type="PROSITE" id="PS51165">
    <property type="entry name" value="THUMP"/>
    <property type="match status" value="1"/>
</dbReference>
<dbReference type="EC" id="2.1.1.173" evidence="4"/>
<dbReference type="Gene3D" id="3.30.750.80">
    <property type="entry name" value="RNA methyltransferase domain (HRMD) like"/>
    <property type="match status" value="1"/>
</dbReference>
<comment type="similarity">
    <text evidence="4">Belongs to the methyltransferase superfamily. RlmKL family.</text>
</comment>
<dbReference type="OrthoDB" id="9809404at2"/>
<dbReference type="InterPro" id="IPR054170">
    <property type="entry name" value="RlmL_1st"/>
</dbReference>
<dbReference type="InterPro" id="IPR029063">
    <property type="entry name" value="SAM-dependent_MTases_sf"/>
</dbReference>
<dbReference type="SUPFAM" id="SSF53335">
    <property type="entry name" value="S-adenosyl-L-methionine-dependent methyltransferases"/>
    <property type="match status" value="1"/>
</dbReference>
<comment type="catalytic activity">
    <reaction evidence="4">
        <text>guanosine(2069) in 23S rRNA + S-adenosyl-L-methionine = N(2)-methylguanosine(2069) in 23S rRNA + S-adenosyl-L-homocysteine + H(+)</text>
        <dbReference type="Rhea" id="RHEA:43772"/>
        <dbReference type="Rhea" id="RHEA-COMP:10688"/>
        <dbReference type="Rhea" id="RHEA-COMP:10689"/>
        <dbReference type="ChEBI" id="CHEBI:15378"/>
        <dbReference type="ChEBI" id="CHEBI:57856"/>
        <dbReference type="ChEBI" id="CHEBI:59789"/>
        <dbReference type="ChEBI" id="CHEBI:74269"/>
        <dbReference type="ChEBI" id="CHEBI:74481"/>
        <dbReference type="EC" id="2.1.1.264"/>
    </reaction>
</comment>
<dbReference type="PANTHER" id="PTHR47313:SF1">
    <property type="entry name" value="RIBOSOMAL RNA LARGE SUBUNIT METHYLTRANSFERASE K_L"/>
    <property type="match status" value="1"/>
</dbReference>
<dbReference type="GO" id="GO:0003723">
    <property type="term" value="F:RNA binding"/>
    <property type="evidence" value="ECO:0007669"/>
    <property type="project" value="UniProtKB-UniRule"/>
</dbReference>
<dbReference type="PIRSF" id="PIRSF037618">
    <property type="entry name" value="RNA_Mtase_bacteria_prd"/>
    <property type="match status" value="1"/>
</dbReference>
<keyword evidence="3 4" id="KW-0949">S-adenosyl-L-methionine</keyword>
<evidence type="ECO:0000256" key="5">
    <source>
        <dbReference type="PROSITE-ProRule" id="PRU00529"/>
    </source>
</evidence>
<accession>A0A6N8JQ96</accession>
<evidence type="ECO:0000256" key="6">
    <source>
        <dbReference type="SAM" id="MobiDB-lite"/>
    </source>
</evidence>
<keyword evidence="1 4" id="KW-0489">Methyltransferase</keyword>
<keyword evidence="4" id="KW-0963">Cytoplasm</keyword>
<dbReference type="InterPro" id="IPR019614">
    <property type="entry name" value="SAM-dep_methyl-trfase"/>
</dbReference>
<keyword evidence="4" id="KW-0698">rRNA processing</keyword>
<dbReference type="GO" id="GO:0070043">
    <property type="term" value="F:rRNA (guanine-N7-)-methyltransferase activity"/>
    <property type="evidence" value="ECO:0007669"/>
    <property type="project" value="UniProtKB-UniRule"/>
</dbReference>
<dbReference type="CDD" id="cd11715">
    <property type="entry name" value="THUMP_AdoMetMT"/>
    <property type="match status" value="1"/>
</dbReference>
<dbReference type="Pfam" id="PF02926">
    <property type="entry name" value="THUMP"/>
    <property type="match status" value="1"/>
</dbReference>
<evidence type="ECO:0000313" key="9">
    <source>
        <dbReference type="Proteomes" id="UP000463388"/>
    </source>
</evidence>
<dbReference type="Gene3D" id="3.30.2130.30">
    <property type="match status" value="1"/>
</dbReference>
<dbReference type="GO" id="GO:0005737">
    <property type="term" value="C:cytoplasm"/>
    <property type="evidence" value="ECO:0007669"/>
    <property type="project" value="UniProtKB-SubCell"/>
</dbReference>
<dbReference type="SMART" id="SM00981">
    <property type="entry name" value="THUMP"/>
    <property type="match status" value="1"/>
</dbReference>
<organism evidence="8 9">
    <name type="scientific">Adlercreutzia mucosicola</name>
    <dbReference type="NCBI Taxonomy" id="580026"/>
    <lineage>
        <taxon>Bacteria</taxon>
        <taxon>Bacillati</taxon>
        <taxon>Actinomycetota</taxon>
        <taxon>Coriobacteriia</taxon>
        <taxon>Eggerthellales</taxon>
        <taxon>Eggerthellaceae</taxon>
        <taxon>Adlercreutzia</taxon>
    </lineage>
</organism>
<dbReference type="AlphaFoldDB" id="A0A6N8JQ96"/>
<feature type="region of interest" description="Disordered" evidence="6">
    <location>
        <begin position="345"/>
        <end position="384"/>
    </location>
</feature>
<comment type="caution">
    <text evidence="8">The sequence shown here is derived from an EMBL/GenBank/DDBJ whole genome shotgun (WGS) entry which is preliminary data.</text>
</comment>
<evidence type="ECO:0000256" key="2">
    <source>
        <dbReference type="ARBA" id="ARBA00022679"/>
    </source>
</evidence>
<dbReference type="Proteomes" id="UP000463388">
    <property type="component" value="Unassembled WGS sequence"/>
</dbReference>
<comment type="catalytic activity">
    <reaction evidence="4">
        <text>guanosine(2445) in 23S rRNA + S-adenosyl-L-methionine = N(2)-methylguanosine(2445) in 23S rRNA + S-adenosyl-L-homocysteine + H(+)</text>
        <dbReference type="Rhea" id="RHEA:42740"/>
        <dbReference type="Rhea" id="RHEA-COMP:10215"/>
        <dbReference type="Rhea" id="RHEA-COMP:10216"/>
        <dbReference type="ChEBI" id="CHEBI:15378"/>
        <dbReference type="ChEBI" id="CHEBI:57856"/>
        <dbReference type="ChEBI" id="CHEBI:59789"/>
        <dbReference type="ChEBI" id="CHEBI:74269"/>
        <dbReference type="ChEBI" id="CHEBI:74481"/>
        <dbReference type="EC" id="2.1.1.173"/>
    </reaction>
</comment>
<keyword evidence="2 4" id="KW-0808">Transferase</keyword>
<comment type="function">
    <text evidence="4">Specifically methylates the guanine in position 2445 (m2G2445) and the guanine in position 2069 (m7G2069) of 23S rRNA.</text>
</comment>
<sequence length="833" mass="88607">MTSKKHEHEFFATCLPGVESLLSDELHGLAVRKVRPLAGGVAFYGSPETVLRVCLWSRLAGRVNVVVGRVDAFDADALYAGVRNLAWEEVLAERASIAVRANGVNGELRNTQFTALKVKDAVCDRLAEARGARPDVDAQAPDALIEVRLRDDRATIALDLSGASLARRSYLRSEDGPDAPVAVAQAAALLAALGAPERLATGWGFLDPACDDGILVCEAAALLADQAPGLVRDRWGFAGWERFDAAAWDDLLAEADDRLEAGLARVLGAEGAASATADAPDQRTVRIVGLSASSPAVARARGHLRAAGLRAVASVEAAGPEEAAAVEERLTRAVERAAGSFARPAAAAGADREAASESGEASETADAARAAAPPARAPESPRPALIIANVAPSGRVEDDARAVAEQTACVAASRRAPAGSRFGFVGVGGFAARFRICADRRVTIGRGRAEAVMECFNEAPCEPAVIAVPNPAGGSDIAVEVNDADAAQFAARLRKMARERRKWAARENIQCYRLYDADLPNYAAAIDLYEGAGSAAGTVYAHVAEYAPPKSVRAEVARARFEDMLAIVPVVLGIRPDHVFSKARVRAKGGGQYRDAGGRSYVTYTAEDDLLCEIDLGAYLDTGIFLDHRITREMVGKMAAGKRFLNLFAYTGVATLHAAAGGAASTTTVDLSQTYLDWAGRNLGANGFTVAGSAPERRGGPRGAGSARPRGRAVHELVRADVTRWIQQMRRERRTWDLIFVDPPTFSNSKSMGRRTWDVQRDHAELLIGVSRLLSADGVAVFSCNLRGFKPDTEALAKAGVKIEDITASTIPHDFERNPRIHHCYLVRRASSN</sequence>
<evidence type="ECO:0000313" key="8">
    <source>
        <dbReference type="EMBL" id="MVX61998.1"/>
    </source>
</evidence>
<dbReference type="RefSeq" id="WP_160347430.1">
    <property type="nucleotide sequence ID" value="NZ_WSRR01000044.1"/>
</dbReference>
<feature type="region of interest" description="Disordered" evidence="6">
    <location>
        <begin position="690"/>
        <end position="711"/>
    </location>
</feature>
<dbReference type="Pfam" id="PF22020">
    <property type="entry name" value="RlmL_1st"/>
    <property type="match status" value="1"/>
</dbReference>